<dbReference type="PANTHER" id="PTHR12703:SF4">
    <property type="entry name" value="TRANSMEMBRANE PROTEIN 33"/>
    <property type="match status" value="1"/>
</dbReference>
<accession>A0A9J6GFK2</accession>
<dbReference type="VEuPathDB" id="VectorBase:HLOH_062309"/>
<keyword evidence="3 6" id="KW-0812">Transmembrane</keyword>
<dbReference type="Gene3D" id="2.40.50.690">
    <property type="match status" value="1"/>
</dbReference>
<gene>
    <name evidence="9" type="ORF">HPB48_014844</name>
</gene>
<dbReference type="InterPro" id="IPR051645">
    <property type="entry name" value="PER33/POM33_regulator"/>
</dbReference>
<feature type="transmembrane region" description="Helical" evidence="6">
    <location>
        <begin position="134"/>
        <end position="160"/>
    </location>
</feature>
<dbReference type="Pfam" id="PF13638">
    <property type="entry name" value="PIN_4"/>
    <property type="match status" value="1"/>
</dbReference>
<keyword evidence="10" id="KW-1185">Reference proteome</keyword>
<evidence type="ECO:0000259" key="8">
    <source>
        <dbReference type="Pfam" id="PF17216"/>
    </source>
</evidence>
<dbReference type="GO" id="GO:0005783">
    <property type="term" value="C:endoplasmic reticulum"/>
    <property type="evidence" value="ECO:0007669"/>
    <property type="project" value="TreeGrafter"/>
</dbReference>
<proteinExistence type="inferred from homology"/>
<feature type="domain" description="PIN" evidence="7">
    <location>
        <begin position="227"/>
        <end position="275"/>
    </location>
</feature>
<evidence type="ECO:0000313" key="10">
    <source>
        <dbReference type="Proteomes" id="UP000821853"/>
    </source>
</evidence>
<dbReference type="SUPFAM" id="SSF50249">
    <property type="entry name" value="Nucleic acid-binding proteins"/>
    <property type="match status" value="1"/>
</dbReference>
<dbReference type="GO" id="GO:0061024">
    <property type="term" value="P:membrane organization"/>
    <property type="evidence" value="ECO:0007669"/>
    <property type="project" value="TreeGrafter"/>
</dbReference>
<evidence type="ECO:0000313" key="9">
    <source>
        <dbReference type="EMBL" id="KAH9373559.1"/>
    </source>
</evidence>
<dbReference type="AlphaFoldDB" id="A0A9J6GFK2"/>
<dbReference type="InterPro" id="IPR012340">
    <property type="entry name" value="NA-bd_OB-fold"/>
</dbReference>
<sequence>MGDENTERSTSATPRGLSEVIVSANFLTSLVRLPLGKPQFPPTSVIRLVYGACFQNHMTIHKIESLLWITRMCSVLFTLLYIVPVLDGNPYSCYQRALISNAATSALRLHQRMPSIQLSRMFLSQLLIEDSCHYLFYSLIFLFAQPMTLVLLPVFLFSLLHSASFSLTLLDKFGGRSGFLGTWLVNLLEHQGRNILRLVAFTEIFLMPLTIFSVLSETYIEREAGESANDRNDRAIRTSVNWYCKHLENRVDIVLLTNDEENRCKAQEQGLKACTLAAYVRSLRDHPGLLDKLAKLELDASAVRVLDYLPLSKYMNLKRCVAISAATLHLGIKSGRFEQGKFQASRDNYLEGSVVLGDDEESRSVLIQGRSNLNRAVHEDQVVVEIFPEDKWSLPSGLVLVDETQDDEDKTVRLCHVAHGSDLVALSYGWE</sequence>
<evidence type="ECO:0000256" key="2">
    <source>
        <dbReference type="ARBA" id="ARBA00007322"/>
    </source>
</evidence>
<comment type="subcellular location">
    <subcellularLocation>
        <location evidence="1">Membrane</location>
        <topology evidence="1">Multi-pass membrane protein</topology>
    </subcellularLocation>
</comment>
<dbReference type="Pfam" id="PF17216">
    <property type="entry name" value="Rrp44_CSD1"/>
    <property type="match status" value="1"/>
</dbReference>
<evidence type="ECO:0000259" key="7">
    <source>
        <dbReference type="Pfam" id="PF13638"/>
    </source>
</evidence>
<protein>
    <submittedName>
        <fullName evidence="9">Uncharacterized protein</fullName>
    </submittedName>
</protein>
<organism evidence="9 10">
    <name type="scientific">Haemaphysalis longicornis</name>
    <name type="common">Bush tick</name>
    <dbReference type="NCBI Taxonomy" id="44386"/>
    <lineage>
        <taxon>Eukaryota</taxon>
        <taxon>Metazoa</taxon>
        <taxon>Ecdysozoa</taxon>
        <taxon>Arthropoda</taxon>
        <taxon>Chelicerata</taxon>
        <taxon>Arachnida</taxon>
        <taxon>Acari</taxon>
        <taxon>Parasitiformes</taxon>
        <taxon>Ixodida</taxon>
        <taxon>Ixodoidea</taxon>
        <taxon>Ixodidae</taxon>
        <taxon>Haemaphysalinae</taxon>
        <taxon>Haemaphysalis</taxon>
    </lineage>
</organism>
<dbReference type="EMBL" id="JABSTR010000006">
    <property type="protein sequence ID" value="KAH9373559.1"/>
    <property type="molecule type" value="Genomic_DNA"/>
</dbReference>
<reference evidence="9 10" key="1">
    <citation type="journal article" date="2020" name="Cell">
        <title>Large-Scale Comparative Analyses of Tick Genomes Elucidate Their Genetic Diversity and Vector Capacities.</title>
        <authorList>
            <consortium name="Tick Genome and Microbiome Consortium (TIGMIC)"/>
            <person name="Jia N."/>
            <person name="Wang J."/>
            <person name="Shi W."/>
            <person name="Du L."/>
            <person name="Sun Y."/>
            <person name="Zhan W."/>
            <person name="Jiang J.F."/>
            <person name="Wang Q."/>
            <person name="Zhang B."/>
            <person name="Ji P."/>
            <person name="Bell-Sakyi L."/>
            <person name="Cui X.M."/>
            <person name="Yuan T.T."/>
            <person name="Jiang B.G."/>
            <person name="Yang W.F."/>
            <person name="Lam T.T."/>
            <person name="Chang Q.C."/>
            <person name="Ding S.J."/>
            <person name="Wang X.J."/>
            <person name="Zhu J.G."/>
            <person name="Ruan X.D."/>
            <person name="Zhao L."/>
            <person name="Wei J.T."/>
            <person name="Ye R.Z."/>
            <person name="Que T.C."/>
            <person name="Du C.H."/>
            <person name="Zhou Y.H."/>
            <person name="Cheng J.X."/>
            <person name="Dai P.F."/>
            <person name="Guo W.B."/>
            <person name="Han X.H."/>
            <person name="Huang E.J."/>
            <person name="Li L.F."/>
            <person name="Wei W."/>
            <person name="Gao Y.C."/>
            <person name="Liu J.Z."/>
            <person name="Shao H.Z."/>
            <person name="Wang X."/>
            <person name="Wang C.C."/>
            <person name="Yang T.C."/>
            <person name="Huo Q.B."/>
            <person name="Li W."/>
            <person name="Chen H.Y."/>
            <person name="Chen S.E."/>
            <person name="Zhou L.G."/>
            <person name="Ni X.B."/>
            <person name="Tian J.H."/>
            <person name="Sheng Y."/>
            <person name="Liu T."/>
            <person name="Pan Y.S."/>
            <person name="Xia L.Y."/>
            <person name="Li J."/>
            <person name="Zhao F."/>
            <person name="Cao W.C."/>
        </authorList>
    </citation>
    <scope>NUCLEOTIDE SEQUENCE [LARGE SCALE GENOMIC DNA]</scope>
    <source>
        <strain evidence="9">HaeL-2018</strain>
    </source>
</reference>
<feature type="domain" description="CSD1" evidence="8">
    <location>
        <begin position="324"/>
        <end position="409"/>
    </location>
</feature>
<keyword evidence="5 6" id="KW-0472">Membrane</keyword>
<evidence type="ECO:0000256" key="3">
    <source>
        <dbReference type="ARBA" id="ARBA00022692"/>
    </source>
</evidence>
<evidence type="ECO:0000256" key="5">
    <source>
        <dbReference type="ARBA" id="ARBA00023136"/>
    </source>
</evidence>
<evidence type="ECO:0000256" key="6">
    <source>
        <dbReference type="SAM" id="Phobius"/>
    </source>
</evidence>
<comment type="caution">
    <text evidence="9">The sequence shown here is derived from an EMBL/GenBank/DDBJ whole genome shotgun (WGS) entry which is preliminary data.</text>
</comment>
<comment type="similarity">
    <text evidence="2">Belongs to the PER33/POM33 family.</text>
</comment>
<dbReference type="InterPro" id="IPR005344">
    <property type="entry name" value="TMEM33/Pom33"/>
</dbReference>
<dbReference type="GO" id="GO:0016020">
    <property type="term" value="C:membrane"/>
    <property type="evidence" value="ECO:0007669"/>
    <property type="project" value="UniProtKB-SubCell"/>
</dbReference>
<keyword evidence="4 6" id="KW-1133">Transmembrane helix</keyword>
<evidence type="ECO:0000256" key="4">
    <source>
        <dbReference type="ARBA" id="ARBA00022989"/>
    </source>
</evidence>
<evidence type="ECO:0000256" key="1">
    <source>
        <dbReference type="ARBA" id="ARBA00004141"/>
    </source>
</evidence>
<dbReference type="OrthoDB" id="5581259at2759"/>
<name>A0A9J6GFK2_HAELO</name>
<dbReference type="Proteomes" id="UP000821853">
    <property type="component" value="Chromosome 4"/>
</dbReference>
<dbReference type="PANTHER" id="PTHR12703">
    <property type="entry name" value="TRANSMEMBRANE PROTEIN 33"/>
    <property type="match status" value="1"/>
</dbReference>
<dbReference type="GO" id="GO:0071786">
    <property type="term" value="P:endoplasmic reticulum tubular network organization"/>
    <property type="evidence" value="ECO:0007669"/>
    <property type="project" value="TreeGrafter"/>
</dbReference>
<dbReference type="InterPro" id="IPR033771">
    <property type="entry name" value="Rrp44_CSD1"/>
</dbReference>
<dbReference type="Gene3D" id="3.40.50.1010">
    <property type="entry name" value="5'-nuclease"/>
    <property type="match status" value="1"/>
</dbReference>
<dbReference type="Pfam" id="PF03661">
    <property type="entry name" value="TMEM33_Pom33"/>
    <property type="match status" value="1"/>
</dbReference>
<dbReference type="InterPro" id="IPR002716">
    <property type="entry name" value="PIN_dom"/>
</dbReference>
<feature type="transmembrane region" description="Helical" evidence="6">
    <location>
        <begin position="66"/>
        <end position="86"/>
    </location>
</feature>